<evidence type="ECO:0000313" key="1">
    <source>
        <dbReference type="EMBL" id="MFB9464442.1"/>
    </source>
</evidence>
<reference evidence="1 2" key="1">
    <citation type="submission" date="2024-09" db="EMBL/GenBank/DDBJ databases">
        <authorList>
            <person name="Sun Q."/>
            <person name="Mori K."/>
        </authorList>
    </citation>
    <scope>NUCLEOTIDE SEQUENCE [LARGE SCALE GENOMIC DNA]</scope>
    <source>
        <strain evidence="1 2">JCM 6917</strain>
    </source>
</reference>
<sequence length="163" mass="16948">MTVFEPTEQARVAAARATVLAGIARRRTLFTSAWNGRALLVLADLLDIVALSFYEEAPDADGIPTDADLALAAAEVVAAETPGTGFPVGLAQYVTHAVTRRPLVVPGADGGDRSADDARLVTALETLHGHLAAAASETVALALLEAVFALHDKRADLIQLARG</sequence>
<keyword evidence="2" id="KW-1185">Reference proteome</keyword>
<dbReference type="Proteomes" id="UP001589709">
    <property type="component" value="Unassembled WGS sequence"/>
</dbReference>
<gene>
    <name evidence="1" type="ORF">ACFF45_17420</name>
</gene>
<name>A0ABV5N2B2_9ACTN</name>
<protein>
    <submittedName>
        <fullName evidence="1">Uncharacterized protein</fullName>
    </submittedName>
</protein>
<dbReference type="RefSeq" id="WP_381346983.1">
    <property type="nucleotide sequence ID" value="NZ_JBHMCY010000030.1"/>
</dbReference>
<evidence type="ECO:0000313" key="2">
    <source>
        <dbReference type="Proteomes" id="UP001589709"/>
    </source>
</evidence>
<accession>A0ABV5N2B2</accession>
<organism evidence="1 2">
    <name type="scientific">Streptomyces cinereospinus</name>
    <dbReference type="NCBI Taxonomy" id="285561"/>
    <lineage>
        <taxon>Bacteria</taxon>
        <taxon>Bacillati</taxon>
        <taxon>Actinomycetota</taxon>
        <taxon>Actinomycetes</taxon>
        <taxon>Kitasatosporales</taxon>
        <taxon>Streptomycetaceae</taxon>
        <taxon>Streptomyces</taxon>
    </lineage>
</organism>
<dbReference type="EMBL" id="JBHMCY010000030">
    <property type="protein sequence ID" value="MFB9464442.1"/>
    <property type="molecule type" value="Genomic_DNA"/>
</dbReference>
<comment type="caution">
    <text evidence="1">The sequence shown here is derived from an EMBL/GenBank/DDBJ whole genome shotgun (WGS) entry which is preliminary data.</text>
</comment>
<proteinExistence type="predicted"/>